<sequence>MDDQALLVSAFSLLLGSQPGLEVVGTATDGAAALVLLRQLAQAGAGADVVLMDIRMPVLDGISAIKAMRADPLLACTPVLVLTTFEEEALVLGALRAGAQGFLLKDAQPQVLVAAVREVAAGGHWLDPAVTGTVLAQLGEAATGAAAGAPASSPAASSAPAAEPGGQVVQEPLTGREQEVLALVCEGLPNAEIGERLHLAESTVKTHVKSLLIKTGCTNRVELIVLAFRSGLVPPA</sequence>
<dbReference type="PANTHER" id="PTHR43214:SF24">
    <property type="entry name" value="TRANSCRIPTIONAL REGULATORY PROTEIN NARL-RELATED"/>
    <property type="match status" value="1"/>
</dbReference>
<dbReference type="Pfam" id="PF00196">
    <property type="entry name" value="GerE"/>
    <property type="match status" value="1"/>
</dbReference>
<dbReference type="InterPro" id="IPR058245">
    <property type="entry name" value="NreC/VraR/RcsB-like_REC"/>
</dbReference>
<dbReference type="PROSITE" id="PS50110">
    <property type="entry name" value="RESPONSE_REGULATORY"/>
    <property type="match status" value="1"/>
</dbReference>
<feature type="domain" description="HTH luxR-type" evidence="7">
    <location>
        <begin position="166"/>
        <end position="231"/>
    </location>
</feature>
<dbReference type="EMBL" id="CP066802">
    <property type="protein sequence ID" value="QQM68401.1"/>
    <property type="molecule type" value="Genomic_DNA"/>
</dbReference>
<dbReference type="SUPFAM" id="SSF46894">
    <property type="entry name" value="C-terminal effector domain of the bipartite response regulators"/>
    <property type="match status" value="1"/>
</dbReference>
<evidence type="ECO:0000256" key="3">
    <source>
        <dbReference type="ARBA" id="ARBA00023125"/>
    </source>
</evidence>
<keyword evidence="10" id="KW-1185">Reference proteome</keyword>
<evidence type="ECO:0000259" key="8">
    <source>
        <dbReference type="PROSITE" id="PS50110"/>
    </source>
</evidence>
<gene>
    <name evidence="9" type="ORF">JG540_06985</name>
</gene>
<reference evidence="9 10" key="1">
    <citation type="submission" date="2020-12" db="EMBL/GenBank/DDBJ databases">
        <authorList>
            <person name="Zhou J."/>
        </authorList>
    </citation>
    <scope>NUCLEOTIDE SEQUENCE [LARGE SCALE GENOMIC DNA]</scope>
    <source>
        <strain evidence="9 10">CCUG 61299</strain>
    </source>
</reference>
<protein>
    <submittedName>
        <fullName evidence="9">Response regulator transcription factor</fullName>
    </submittedName>
</protein>
<dbReference type="GO" id="GO:0006355">
    <property type="term" value="P:regulation of DNA-templated transcription"/>
    <property type="evidence" value="ECO:0007669"/>
    <property type="project" value="InterPro"/>
</dbReference>
<dbReference type="GO" id="GO:0000160">
    <property type="term" value="P:phosphorelay signal transduction system"/>
    <property type="evidence" value="ECO:0007669"/>
    <property type="project" value="InterPro"/>
</dbReference>
<evidence type="ECO:0000256" key="6">
    <source>
        <dbReference type="SAM" id="MobiDB-lite"/>
    </source>
</evidence>
<feature type="modified residue" description="4-aspartylphosphate" evidence="5">
    <location>
        <position position="53"/>
    </location>
</feature>
<dbReference type="SMART" id="SM00448">
    <property type="entry name" value="REC"/>
    <property type="match status" value="1"/>
</dbReference>
<accession>A0A7T7S2U5</accession>
<evidence type="ECO:0000256" key="1">
    <source>
        <dbReference type="ARBA" id="ARBA00022553"/>
    </source>
</evidence>
<dbReference type="SMART" id="SM00421">
    <property type="entry name" value="HTH_LUXR"/>
    <property type="match status" value="1"/>
</dbReference>
<dbReference type="PRINTS" id="PR00038">
    <property type="entry name" value="HTHLUXR"/>
</dbReference>
<dbReference type="GO" id="GO:0003677">
    <property type="term" value="F:DNA binding"/>
    <property type="evidence" value="ECO:0007669"/>
    <property type="project" value="UniProtKB-KW"/>
</dbReference>
<organism evidence="9 10">
    <name type="scientific">Actinomyces weissii</name>
    <dbReference type="NCBI Taxonomy" id="675090"/>
    <lineage>
        <taxon>Bacteria</taxon>
        <taxon>Bacillati</taxon>
        <taxon>Actinomycetota</taxon>
        <taxon>Actinomycetes</taxon>
        <taxon>Actinomycetales</taxon>
        <taxon>Actinomycetaceae</taxon>
        <taxon>Actinomyces</taxon>
    </lineage>
</organism>
<dbReference type="AlphaFoldDB" id="A0A7T7S2U5"/>
<dbReference type="PANTHER" id="PTHR43214">
    <property type="entry name" value="TWO-COMPONENT RESPONSE REGULATOR"/>
    <property type="match status" value="1"/>
</dbReference>
<dbReference type="InterPro" id="IPR039420">
    <property type="entry name" value="WalR-like"/>
</dbReference>
<keyword evidence="4" id="KW-0804">Transcription</keyword>
<evidence type="ECO:0000313" key="10">
    <source>
        <dbReference type="Proteomes" id="UP000595895"/>
    </source>
</evidence>
<evidence type="ECO:0000259" key="7">
    <source>
        <dbReference type="PROSITE" id="PS50043"/>
    </source>
</evidence>
<dbReference type="SUPFAM" id="SSF52172">
    <property type="entry name" value="CheY-like"/>
    <property type="match status" value="1"/>
</dbReference>
<feature type="region of interest" description="Disordered" evidence="6">
    <location>
        <begin position="147"/>
        <end position="167"/>
    </location>
</feature>
<feature type="domain" description="Response regulatory" evidence="8">
    <location>
        <begin position="1"/>
        <end position="120"/>
    </location>
</feature>
<dbReference type="Proteomes" id="UP000595895">
    <property type="component" value="Chromosome"/>
</dbReference>
<evidence type="ECO:0000256" key="2">
    <source>
        <dbReference type="ARBA" id="ARBA00023015"/>
    </source>
</evidence>
<name>A0A7T7S2U5_9ACTO</name>
<keyword evidence="1 5" id="KW-0597">Phosphoprotein</keyword>
<dbReference type="CDD" id="cd06170">
    <property type="entry name" value="LuxR_C_like"/>
    <property type="match status" value="1"/>
</dbReference>
<dbReference type="Pfam" id="PF00072">
    <property type="entry name" value="Response_reg"/>
    <property type="match status" value="1"/>
</dbReference>
<keyword evidence="3" id="KW-0238">DNA-binding</keyword>
<evidence type="ECO:0000313" key="9">
    <source>
        <dbReference type="EMBL" id="QQM68401.1"/>
    </source>
</evidence>
<keyword evidence="2" id="KW-0805">Transcription regulation</keyword>
<evidence type="ECO:0000256" key="5">
    <source>
        <dbReference type="PROSITE-ProRule" id="PRU00169"/>
    </source>
</evidence>
<feature type="compositionally biased region" description="Low complexity" evidence="6">
    <location>
        <begin position="147"/>
        <end position="166"/>
    </location>
</feature>
<dbReference type="InterPro" id="IPR011006">
    <property type="entry name" value="CheY-like_superfamily"/>
</dbReference>
<dbReference type="InterPro" id="IPR000792">
    <property type="entry name" value="Tscrpt_reg_LuxR_C"/>
</dbReference>
<evidence type="ECO:0000256" key="4">
    <source>
        <dbReference type="ARBA" id="ARBA00023163"/>
    </source>
</evidence>
<dbReference type="KEGG" id="awe:JG540_06985"/>
<dbReference type="InterPro" id="IPR016032">
    <property type="entry name" value="Sig_transdc_resp-reg_C-effctor"/>
</dbReference>
<proteinExistence type="predicted"/>
<dbReference type="PROSITE" id="PS00622">
    <property type="entry name" value="HTH_LUXR_1"/>
    <property type="match status" value="1"/>
</dbReference>
<dbReference type="Gene3D" id="3.40.50.2300">
    <property type="match status" value="1"/>
</dbReference>
<dbReference type="CDD" id="cd17535">
    <property type="entry name" value="REC_NarL-like"/>
    <property type="match status" value="1"/>
</dbReference>
<dbReference type="InterPro" id="IPR001789">
    <property type="entry name" value="Sig_transdc_resp-reg_receiver"/>
</dbReference>
<dbReference type="PROSITE" id="PS50043">
    <property type="entry name" value="HTH_LUXR_2"/>
    <property type="match status" value="1"/>
</dbReference>